<protein>
    <submittedName>
        <fullName evidence="2">Uncharacterized protein</fullName>
    </submittedName>
</protein>
<dbReference type="EMBL" id="JAAABM010000011">
    <property type="protein sequence ID" value="KAF7674192.1"/>
    <property type="molecule type" value="Genomic_DNA"/>
</dbReference>
<evidence type="ECO:0000313" key="3">
    <source>
        <dbReference type="Proteomes" id="UP000596902"/>
    </source>
</evidence>
<reference evidence="2" key="2">
    <citation type="submission" date="2020-08" db="EMBL/GenBank/DDBJ databases">
        <title>Draft Genome Sequence of Cumin Blight Pathogen Alternaria burnsii.</title>
        <authorList>
            <person name="Feng Z."/>
        </authorList>
    </citation>
    <scope>NUCLEOTIDE SEQUENCE</scope>
    <source>
        <strain evidence="2">CBS107.38</strain>
    </source>
</reference>
<sequence length="263" mass="28540">MYLSVLSTLCAFILVASAQDSPLTTPTLLPFYIAFPLASSGDYITSYTNDKFWKHEYRNYHVSVISARGDYVYYVIDCRPNLDHPSCTEPWACPQSVVCAEEIVEAGRMTATQKGLGRLDFSFRWDECSKTTVGQSSQTCARYEYRCSSSTAVDQTTRPCAKYENTRWTWDEVQDGTSYLEMSSLGHLSSAAKMLVTIGYGGADKVPAIMLISMLNEAEAMISGTLTASSTAHGDAAPKATGRVGREALFGAAGALGAAVFGL</sequence>
<evidence type="ECO:0000313" key="2">
    <source>
        <dbReference type="EMBL" id="KAF7674192.1"/>
    </source>
</evidence>
<dbReference type="Proteomes" id="UP000596902">
    <property type="component" value="Unassembled WGS sequence"/>
</dbReference>
<evidence type="ECO:0000256" key="1">
    <source>
        <dbReference type="SAM" id="SignalP"/>
    </source>
</evidence>
<gene>
    <name evidence="2" type="ORF">GT037_007958</name>
</gene>
<comment type="caution">
    <text evidence="2">The sequence shown here is derived from an EMBL/GenBank/DDBJ whole genome shotgun (WGS) entry which is preliminary data.</text>
</comment>
<proteinExistence type="predicted"/>
<keyword evidence="1" id="KW-0732">Signal</keyword>
<dbReference type="AlphaFoldDB" id="A0A8H7B7H1"/>
<name>A0A8H7B7H1_9PLEO</name>
<keyword evidence="3" id="KW-1185">Reference proteome</keyword>
<feature type="signal peptide" evidence="1">
    <location>
        <begin position="1"/>
        <end position="18"/>
    </location>
</feature>
<organism evidence="2 3">
    <name type="scientific">Alternaria burnsii</name>
    <dbReference type="NCBI Taxonomy" id="1187904"/>
    <lineage>
        <taxon>Eukaryota</taxon>
        <taxon>Fungi</taxon>
        <taxon>Dikarya</taxon>
        <taxon>Ascomycota</taxon>
        <taxon>Pezizomycotina</taxon>
        <taxon>Dothideomycetes</taxon>
        <taxon>Pleosporomycetidae</taxon>
        <taxon>Pleosporales</taxon>
        <taxon>Pleosporineae</taxon>
        <taxon>Pleosporaceae</taxon>
        <taxon>Alternaria</taxon>
        <taxon>Alternaria sect. Alternaria</taxon>
    </lineage>
</organism>
<feature type="chain" id="PRO_5034503889" evidence="1">
    <location>
        <begin position="19"/>
        <end position="263"/>
    </location>
</feature>
<dbReference type="RefSeq" id="XP_038784506.1">
    <property type="nucleotide sequence ID" value="XM_038933005.1"/>
</dbReference>
<accession>A0A8H7B7H1</accession>
<reference evidence="2" key="1">
    <citation type="submission" date="2020-01" db="EMBL/GenBank/DDBJ databases">
        <authorList>
            <person name="Feng Z.H.Z."/>
        </authorList>
    </citation>
    <scope>NUCLEOTIDE SEQUENCE</scope>
    <source>
        <strain evidence="2">CBS107.38</strain>
    </source>
</reference>
<dbReference type="GeneID" id="62206183"/>